<dbReference type="PROSITE" id="PS00022">
    <property type="entry name" value="EGF_1"/>
    <property type="match status" value="1"/>
</dbReference>
<dbReference type="InterPro" id="IPR000742">
    <property type="entry name" value="EGF"/>
</dbReference>
<sequence>MYVMYLAVIKLYFKKLWGNIVKSGPKTNKDSSAQDAKTTTSSSDDEPDPVTAAPLEQMVKRRSASVTCTSEYEALPGHTMCMPDDKRVVESGISETDKDLITKLHNDYRGSVQPPATDLVKLIWDDRLAAVAQKWANQCQAAHDQERSIPSIGLSIGQNVAGGYRTWNKAVKMWWDEIRMWRYGRDPDSYLGYGNWRKIGHFTQMAQNGTYLLGCGYAVCANSTFTRYFVCDYAAGQSNLAAPYTRGRRCSACPRTCRDGQCDCGGLVCLNGGTLDPNTCQCKCPKLYGGRACDELQCPAEDNWLCGRDWPRSYCDRYYNVPWECPYMCGLCKGGGSGAGTGRDQQLPDKQTNRPPSSGSFTSSHGCRYTGKRASPEECKNYGDNGQDIFACGTQGGQLGCNECKRFFNVKSEMCPVMCGLCDPPCNGKKCENGGTLDTDSCQCSCVPPYSGERCENGRQTLMSSDKSIIEIH</sequence>
<dbReference type="CDD" id="cd05380">
    <property type="entry name" value="CAP_euk"/>
    <property type="match status" value="1"/>
</dbReference>
<evidence type="ECO:0000259" key="3">
    <source>
        <dbReference type="PROSITE" id="PS01186"/>
    </source>
</evidence>
<dbReference type="PANTHER" id="PTHR10334">
    <property type="entry name" value="CYSTEINE-RICH SECRETORY PROTEIN-RELATED"/>
    <property type="match status" value="1"/>
</dbReference>
<dbReference type="PROSITE" id="PS01186">
    <property type="entry name" value="EGF_2"/>
    <property type="match status" value="1"/>
</dbReference>
<gene>
    <name evidence="4" type="ORF">KUTeg_002459</name>
</gene>
<dbReference type="InterPro" id="IPR035940">
    <property type="entry name" value="CAP_sf"/>
</dbReference>
<feature type="compositionally biased region" description="Polar residues" evidence="1">
    <location>
        <begin position="30"/>
        <end position="42"/>
    </location>
</feature>
<protein>
    <recommendedName>
        <fullName evidence="2 3">EGF-like domain-containing protein</fullName>
    </recommendedName>
</protein>
<feature type="domain" description="EGF-like" evidence="2 3">
    <location>
        <begin position="444"/>
        <end position="455"/>
    </location>
</feature>
<dbReference type="Gene3D" id="3.40.33.10">
    <property type="entry name" value="CAP"/>
    <property type="match status" value="1"/>
</dbReference>
<comment type="caution">
    <text evidence="4">The sequence shown here is derived from an EMBL/GenBank/DDBJ whole genome shotgun (WGS) entry which is preliminary data.</text>
</comment>
<name>A0ABQ9FUD0_TEGGR</name>
<feature type="region of interest" description="Disordered" evidence="1">
    <location>
        <begin position="24"/>
        <end position="51"/>
    </location>
</feature>
<dbReference type="EMBL" id="JARBDR010000141">
    <property type="protein sequence ID" value="KAJ8320872.1"/>
    <property type="molecule type" value="Genomic_DNA"/>
</dbReference>
<dbReference type="SMART" id="SM00198">
    <property type="entry name" value="SCP"/>
    <property type="match status" value="1"/>
</dbReference>
<proteinExistence type="predicted"/>
<evidence type="ECO:0000256" key="1">
    <source>
        <dbReference type="SAM" id="MobiDB-lite"/>
    </source>
</evidence>
<reference evidence="4 5" key="1">
    <citation type="submission" date="2022-12" db="EMBL/GenBank/DDBJ databases">
        <title>Chromosome-level genome of Tegillarca granosa.</title>
        <authorList>
            <person name="Kim J."/>
        </authorList>
    </citation>
    <scope>NUCLEOTIDE SEQUENCE [LARGE SCALE GENOMIC DNA]</scope>
    <source>
        <strain evidence="4">Teg-2019</strain>
        <tissue evidence="4">Adductor muscle</tissue>
    </source>
</reference>
<dbReference type="Proteomes" id="UP001217089">
    <property type="component" value="Unassembled WGS sequence"/>
</dbReference>
<dbReference type="SUPFAM" id="SSF55797">
    <property type="entry name" value="PR-1-like"/>
    <property type="match status" value="1"/>
</dbReference>
<keyword evidence="5" id="KW-1185">Reference proteome</keyword>
<accession>A0ABQ9FUD0</accession>
<dbReference type="PRINTS" id="PR00837">
    <property type="entry name" value="V5TPXLIKE"/>
</dbReference>
<dbReference type="InterPro" id="IPR014044">
    <property type="entry name" value="CAP_dom"/>
</dbReference>
<dbReference type="InterPro" id="IPR002413">
    <property type="entry name" value="V5_allergen-like"/>
</dbReference>
<organism evidence="4 5">
    <name type="scientific">Tegillarca granosa</name>
    <name type="common">Malaysian cockle</name>
    <name type="synonym">Anadara granosa</name>
    <dbReference type="NCBI Taxonomy" id="220873"/>
    <lineage>
        <taxon>Eukaryota</taxon>
        <taxon>Metazoa</taxon>
        <taxon>Spiralia</taxon>
        <taxon>Lophotrochozoa</taxon>
        <taxon>Mollusca</taxon>
        <taxon>Bivalvia</taxon>
        <taxon>Autobranchia</taxon>
        <taxon>Pteriomorphia</taxon>
        <taxon>Arcoida</taxon>
        <taxon>Arcoidea</taxon>
        <taxon>Arcidae</taxon>
        <taxon>Tegillarca</taxon>
    </lineage>
</organism>
<dbReference type="PRINTS" id="PR00838">
    <property type="entry name" value="V5ALLERGEN"/>
</dbReference>
<evidence type="ECO:0000313" key="5">
    <source>
        <dbReference type="Proteomes" id="UP001217089"/>
    </source>
</evidence>
<feature type="compositionally biased region" description="Polar residues" evidence="1">
    <location>
        <begin position="348"/>
        <end position="365"/>
    </location>
</feature>
<dbReference type="Pfam" id="PF00188">
    <property type="entry name" value="CAP"/>
    <property type="match status" value="1"/>
</dbReference>
<evidence type="ECO:0000259" key="2">
    <source>
        <dbReference type="PROSITE" id="PS00022"/>
    </source>
</evidence>
<feature type="region of interest" description="Disordered" evidence="1">
    <location>
        <begin position="341"/>
        <end position="369"/>
    </location>
</feature>
<evidence type="ECO:0000313" key="4">
    <source>
        <dbReference type="EMBL" id="KAJ8320872.1"/>
    </source>
</evidence>
<dbReference type="InterPro" id="IPR001283">
    <property type="entry name" value="CRISP-related"/>
</dbReference>